<dbReference type="PANTHER" id="PTHR11360:SF284">
    <property type="entry name" value="EG:103B4.3 PROTEIN-RELATED"/>
    <property type="match status" value="1"/>
</dbReference>
<feature type="transmembrane region" description="Helical" evidence="3">
    <location>
        <begin position="65"/>
        <end position="87"/>
    </location>
</feature>
<dbReference type="Pfam" id="PF07690">
    <property type="entry name" value="MFS_1"/>
    <property type="match status" value="1"/>
</dbReference>
<evidence type="ECO:0000313" key="6">
    <source>
        <dbReference type="Proteomes" id="UP001479436"/>
    </source>
</evidence>
<feature type="transmembrane region" description="Helical" evidence="3">
    <location>
        <begin position="274"/>
        <end position="295"/>
    </location>
</feature>
<feature type="transmembrane region" description="Helical" evidence="3">
    <location>
        <begin position="195"/>
        <end position="214"/>
    </location>
</feature>
<evidence type="ECO:0000313" key="5">
    <source>
        <dbReference type="EMBL" id="KAK9688548.1"/>
    </source>
</evidence>
<evidence type="ECO:0000256" key="1">
    <source>
        <dbReference type="ARBA" id="ARBA00004141"/>
    </source>
</evidence>
<dbReference type="Gene3D" id="1.20.1250.20">
    <property type="entry name" value="MFS general substrate transporter like domains"/>
    <property type="match status" value="2"/>
</dbReference>
<dbReference type="InterPro" id="IPR011701">
    <property type="entry name" value="MFS"/>
</dbReference>
<reference evidence="5 6" key="1">
    <citation type="submission" date="2023-04" db="EMBL/GenBank/DDBJ databases">
        <title>Genome of Basidiobolus ranarum AG-B5.</title>
        <authorList>
            <person name="Stajich J.E."/>
            <person name="Carter-House D."/>
            <person name="Gryganskyi A."/>
        </authorList>
    </citation>
    <scope>NUCLEOTIDE SEQUENCE [LARGE SCALE GENOMIC DNA]</scope>
    <source>
        <strain evidence="5 6">AG-B5</strain>
    </source>
</reference>
<evidence type="ECO:0000256" key="3">
    <source>
        <dbReference type="SAM" id="Phobius"/>
    </source>
</evidence>
<feature type="transmembrane region" description="Helical" evidence="3">
    <location>
        <begin position="136"/>
        <end position="155"/>
    </location>
</feature>
<keyword evidence="6" id="KW-1185">Reference proteome</keyword>
<feature type="transmembrane region" description="Helical" evidence="3">
    <location>
        <begin position="337"/>
        <end position="356"/>
    </location>
</feature>
<accession>A0ABR2VPR3</accession>
<dbReference type="InterPro" id="IPR020846">
    <property type="entry name" value="MFS_dom"/>
</dbReference>
<dbReference type="SUPFAM" id="SSF103473">
    <property type="entry name" value="MFS general substrate transporter"/>
    <property type="match status" value="1"/>
</dbReference>
<dbReference type="InterPro" id="IPR050327">
    <property type="entry name" value="Proton-linked_MCT"/>
</dbReference>
<feature type="non-terminal residue" evidence="5">
    <location>
        <position position="451"/>
    </location>
</feature>
<comment type="similarity">
    <text evidence="2">Belongs to the major facilitator superfamily. Monocarboxylate porter (TC 2.A.1.13) family.</text>
</comment>
<evidence type="ECO:0000256" key="2">
    <source>
        <dbReference type="ARBA" id="ARBA00006727"/>
    </source>
</evidence>
<keyword evidence="3" id="KW-0472">Membrane</keyword>
<proteinExistence type="inferred from homology"/>
<feature type="transmembrane region" description="Helical" evidence="3">
    <location>
        <begin position="161"/>
        <end position="183"/>
    </location>
</feature>
<feature type="transmembrane region" description="Helical" evidence="3">
    <location>
        <begin position="398"/>
        <end position="417"/>
    </location>
</feature>
<comment type="caution">
    <text evidence="5">The sequence shown here is derived from an EMBL/GenBank/DDBJ whole genome shotgun (WGS) entry which is preliminary data.</text>
</comment>
<evidence type="ECO:0000259" key="4">
    <source>
        <dbReference type="PROSITE" id="PS50850"/>
    </source>
</evidence>
<gene>
    <name evidence="5" type="ORF">K7432_014375</name>
</gene>
<keyword evidence="3" id="KW-0812">Transmembrane</keyword>
<dbReference type="PROSITE" id="PS50850">
    <property type="entry name" value="MFS"/>
    <property type="match status" value="1"/>
</dbReference>
<feature type="transmembrane region" description="Helical" evidence="3">
    <location>
        <begin position="362"/>
        <end position="386"/>
    </location>
</feature>
<sequence>MIDSLVTTAPQLESNTGRYVTEEKKGSFELQVVSQEITEEIVGYIGAKNNPGEESKIFNNTEKGWVWLIVLGSFCVHFIVFGLEFTFGVFQQYYEQVKFTQHSSKEIALVGTIESTTCYVVGVLSGPLAERLGFRLSILTGSVILAASLIGASFATQLWQLYLTQGFLLGVGASMVYFPAISAPSHWFVKKRSTAVSLAVSGAGVGGLVFAPGIDALFGLVGFNWTLRILGIVCLLAVGSTAFVLVPQTKPISAIDPVNPKAKISKNLWKDLDFVSLLGMNLLSSLGHLVPFYFISSYAVSCGFTPAKGALLIGILNGASCAGRLVFIFVTERVGRVNQLLICAFCMGASILTMWLKATSYGVLIAFCLVFGVSFGGYFSMLPVVVADIYGTTGLASYLGLLYSVLGVGYMIGNPVAGALLDMSANTDYGASIIYAGVSALLATGFLIWFK</sequence>
<name>A0ABR2VPR3_9FUNG</name>
<organism evidence="5 6">
    <name type="scientific">Basidiobolus ranarum</name>
    <dbReference type="NCBI Taxonomy" id="34480"/>
    <lineage>
        <taxon>Eukaryota</taxon>
        <taxon>Fungi</taxon>
        <taxon>Fungi incertae sedis</taxon>
        <taxon>Zoopagomycota</taxon>
        <taxon>Entomophthoromycotina</taxon>
        <taxon>Basidiobolomycetes</taxon>
        <taxon>Basidiobolales</taxon>
        <taxon>Basidiobolaceae</taxon>
        <taxon>Basidiobolus</taxon>
    </lineage>
</organism>
<feature type="domain" description="Major facilitator superfamily (MFS) profile" evidence="4">
    <location>
        <begin position="65"/>
        <end position="451"/>
    </location>
</feature>
<dbReference type="CDD" id="cd17352">
    <property type="entry name" value="MFS_MCT_SLC16"/>
    <property type="match status" value="1"/>
</dbReference>
<feature type="transmembrane region" description="Helical" evidence="3">
    <location>
        <begin position="107"/>
        <end position="129"/>
    </location>
</feature>
<keyword evidence="3" id="KW-1133">Transmembrane helix</keyword>
<feature type="transmembrane region" description="Helical" evidence="3">
    <location>
        <begin position="226"/>
        <end position="246"/>
    </location>
</feature>
<comment type="subcellular location">
    <subcellularLocation>
        <location evidence="1">Membrane</location>
        <topology evidence="1">Multi-pass membrane protein</topology>
    </subcellularLocation>
</comment>
<dbReference type="PANTHER" id="PTHR11360">
    <property type="entry name" value="MONOCARBOXYLATE TRANSPORTER"/>
    <property type="match status" value="1"/>
</dbReference>
<protein>
    <recommendedName>
        <fullName evidence="4">Major facilitator superfamily (MFS) profile domain-containing protein</fullName>
    </recommendedName>
</protein>
<dbReference type="Proteomes" id="UP001479436">
    <property type="component" value="Unassembled WGS sequence"/>
</dbReference>
<dbReference type="InterPro" id="IPR036259">
    <property type="entry name" value="MFS_trans_sf"/>
</dbReference>
<feature type="transmembrane region" description="Helical" evidence="3">
    <location>
        <begin position="429"/>
        <end position="450"/>
    </location>
</feature>
<feature type="transmembrane region" description="Helical" evidence="3">
    <location>
        <begin position="307"/>
        <end position="330"/>
    </location>
</feature>
<dbReference type="EMBL" id="JASJQH010008486">
    <property type="protein sequence ID" value="KAK9688548.1"/>
    <property type="molecule type" value="Genomic_DNA"/>
</dbReference>